<dbReference type="Pfam" id="PF00106">
    <property type="entry name" value="adh_short"/>
    <property type="match status" value="1"/>
</dbReference>
<gene>
    <name evidence="5" type="primary">RDH8_1</name>
    <name evidence="5" type="ORF">EYF80_040533</name>
</gene>
<dbReference type="GO" id="GO:0005829">
    <property type="term" value="C:cytosol"/>
    <property type="evidence" value="ECO:0007669"/>
    <property type="project" value="TreeGrafter"/>
</dbReference>
<dbReference type="Gene3D" id="3.40.50.720">
    <property type="entry name" value="NAD(P)-binding Rossmann-like Domain"/>
    <property type="match status" value="1"/>
</dbReference>
<dbReference type="PANTHER" id="PTHR43391:SF8">
    <property type="entry name" value="RETINOL DEHYDROGENASE 8"/>
    <property type="match status" value="1"/>
</dbReference>
<evidence type="ECO:0000313" key="6">
    <source>
        <dbReference type="Proteomes" id="UP000314294"/>
    </source>
</evidence>
<dbReference type="InterPro" id="IPR036291">
    <property type="entry name" value="NAD(P)-bd_dom_sf"/>
</dbReference>
<comment type="similarity">
    <text evidence="1">Belongs to the short-chain dehydrogenases/reductases (SDR) family.</text>
</comment>
<dbReference type="PROSITE" id="PS00061">
    <property type="entry name" value="ADH_SHORT"/>
    <property type="match status" value="1"/>
</dbReference>
<feature type="compositionally biased region" description="Basic and acidic residues" evidence="3">
    <location>
        <begin position="536"/>
        <end position="579"/>
    </location>
</feature>
<dbReference type="AlphaFoldDB" id="A0A4Z2G853"/>
<comment type="caution">
    <text evidence="5">The sequence shown here is derived from an EMBL/GenBank/DDBJ whole genome shotgun (WGS) entry which is preliminary data.</text>
</comment>
<dbReference type="InterPro" id="IPR020904">
    <property type="entry name" value="Sc_DH/Rdtase_CS"/>
</dbReference>
<keyword evidence="2" id="KW-0560">Oxidoreductase</keyword>
<dbReference type="PRINTS" id="PR00080">
    <property type="entry name" value="SDRFAMILY"/>
</dbReference>
<feature type="compositionally biased region" description="Basic and acidic residues" evidence="3">
    <location>
        <begin position="408"/>
        <end position="419"/>
    </location>
</feature>
<feature type="region of interest" description="Disordered" evidence="3">
    <location>
        <begin position="620"/>
        <end position="677"/>
    </location>
</feature>
<evidence type="ECO:0000259" key="4">
    <source>
        <dbReference type="SMART" id="SM00822"/>
    </source>
</evidence>
<feature type="compositionally biased region" description="Polar residues" evidence="3">
    <location>
        <begin position="620"/>
        <end position="636"/>
    </location>
</feature>
<dbReference type="InterPro" id="IPR057326">
    <property type="entry name" value="KR_dom"/>
</dbReference>
<dbReference type="InterPro" id="IPR002347">
    <property type="entry name" value="SDR_fam"/>
</dbReference>
<evidence type="ECO:0000256" key="3">
    <source>
        <dbReference type="SAM" id="MobiDB-lite"/>
    </source>
</evidence>
<feature type="compositionally biased region" description="Basic and acidic residues" evidence="3">
    <location>
        <begin position="365"/>
        <end position="383"/>
    </location>
</feature>
<evidence type="ECO:0000256" key="1">
    <source>
        <dbReference type="ARBA" id="ARBA00006484"/>
    </source>
</evidence>
<proteinExistence type="inferred from homology"/>
<dbReference type="PANTHER" id="PTHR43391">
    <property type="entry name" value="RETINOL DEHYDROGENASE-RELATED"/>
    <property type="match status" value="1"/>
</dbReference>
<name>A0A4Z2G853_9TELE</name>
<evidence type="ECO:0000256" key="2">
    <source>
        <dbReference type="ARBA" id="ARBA00023002"/>
    </source>
</evidence>
<dbReference type="SMART" id="SM00822">
    <property type="entry name" value="PKS_KR"/>
    <property type="match status" value="1"/>
</dbReference>
<dbReference type="GO" id="GO:0042572">
    <property type="term" value="P:retinol metabolic process"/>
    <property type="evidence" value="ECO:0007669"/>
    <property type="project" value="TreeGrafter"/>
</dbReference>
<organism evidence="5 6">
    <name type="scientific">Liparis tanakae</name>
    <name type="common">Tanaka's snailfish</name>
    <dbReference type="NCBI Taxonomy" id="230148"/>
    <lineage>
        <taxon>Eukaryota</taxon>
        <taxon>Metazoa</taxon>
        <taxon>Chordata</taxon>
        <taxon>Craniata</taxon>
        <taxon>Vertebrata</taxon>
        <taxon>Euteleostomi</taxon>
        <taxon>Actinopterygii</taxon>
        <taxon>Neopterygii</taxon>
        <taxon>Teleostei</taxon>
        <taxon>Neoteleostei</taxon>
        <taxon>Acanthomorphata</taxon>
        <taxon>Eupercaria</taxon>
        <taxon>Perciformes</taxon>
        <taxon>Cottioidei</taxon>
        <taxon>Cottales</taxon>
        <taxon>Liparidae</taxon>
        <taxon>Liparis</taxon>
    </lineage>
</organism>
<feature type="compositionally biased region" description="Basic and acidic residues" evidence="3">
    <location>
        <begin position="433"/>
        <end position="476"/>
    </location>
</feature>
<feature type="domain" description="Ketoreductase" evidence="4">
    <location>
        <begin position="7"/>
        <end position="193"/>
    </location>
</feature>
<dbReference type="EMBL" id="SRLO01000663">
    <property type="protein sequence ID" value="TNN49235.1"/>
    <property type="molecule type" value="Genomic_DNA"/>
</dbReference>
<evidence type="ECO:0000313" key="5">
    <source>
        <dbReference type="EMBL" id="TNN49235.1"/>
    </source>
</evidence>
<feature type="compositionally biased region" description="Low complexity" evidence="3">
    <location>
        <begin position="649"/>
        <end position="668"/>
    </location>
</feature>
<dbReference type="GO" id="GO:0004745">
    <property type="term" value="F:all-trans-retinol dehydrogenase (NAD+) activity"/>
    <property type="evidence" value="ECO:0007669"/>
    <property type="project" value="TreeGrafter"/>
</dbReference>
<reference evidence="5 6" key="1">
    <citation type="submission" date="2019-03" db="EMBL/GenBank/DDBJ databases">
        <title>First draft genome of Liparis tanakae, snailfish: a comprehensive survey of snailfish specific genes.</title>
        <authorList>
            <person name="Kim W."/>
            <person name="Song I."/>
            <person name="Jeong J.-H."/>
            <person name="Kim D."/>
            <person name="Kim S."/>
            <person name="Ryu S."/>
            <person name="Song J.Y."/>
            <person name="Lee S.K."/>
        </authorList>
    </citation>
    <scope>NUCLEOTIDE SEQUENCE [LARGE SCALE GENOMIC DNA]</scope>
    <source>
        <tissue evidence="5">Muscle</tissue>
    </source>
</reference>
<dbReference type="SUPFAM" id="SSF51735">
    <property type="entry name" value="NAD(P)-binding Rossmann-fold domains"/>
    <property type="match status" value="1"/>
</dbReference>
<feature type="region of interest" description="Disordered" evidence="3">
    <location>
        <begin position="364"/>
        <end position="591"/>
    </location>
</feature>
<protein>
    <submittedName>
        <fullName evidence="5">Retinol dehydrogenase 8</fullName>
    </submittedName>
</protein>
<dbReference type="Proteomes" id="UP000314294">
    <property type="component" value="Unassembled WGS sequence"/>
</dbReference>
<keyword evidence="6" id="KW-1185">Reference proteome</keyword>
<accession>A0A4Z2G853</accession>
<dbReference type="PRINTS" id="PR00081">
    <property type="entry name" value="GDHRDH"/>
</dbReference>
<dbReference type="OrthoDB" id="47007at2759"/>
<sequence length="677" mass="74100">MATPGQKVVLITGCSSGIGLRMAVMLANDEQKRYHVVATMRDLKRKDKLVEAAGDAYGKTLSLAVLDVCNDESVQQCVNGIKDRHVDVLINNAGIGLVGPIESIPIEEMKKVFETNFFGVIRMIKEVMPDMKRRRGGHILVVSSVMGLQGVVFNDVYAASKFAMEGFCECLAVQLLKFDVTLSMIEPGPVHTEFEAKMIQDVKLKEYPGADPETVHYFKNVYLPSSVDIFETLGQTPDDIARCTKKVIESSRPRFRNLTNPLYTPIVALKYADETGGLSVHAFYHMLFNLGPLMHVSMTAMKYLTCGCLRSRTLRRKLALLQREYLRTAERLQVSECLVLCLCAPCRDAVSLTHVDLLTARRAVGRGEESDRSAGPERPRAPVDSDASGRSQVIRFPFPSNAAGPRTPDPRRDPAEGHRPSPALRLRSRRSRLLWESRSAEAGRSADDNSEESRERSERMETAAAGREVKTERSEVANESVELFSCDDAESPSLLHAHGTCGQTETGDDEGNEKEGRQELAGENAARGTEGGEEGGNSREQRDGRPYETGSRIDTEKDAGERMERGKSLDDAAGIKEESIEPVGGASGVKGVGLLDSCAAAEGLLYPPEYYVRTTRRMTLSQSRPDVQAATLSQLSEGRRRRTRGRGSTGRAADRPAGSSSPASASASTESRDVIPL</sequence>